<protein>
    <submittedName>
        <fullName evidence="2">Uncharacterized membrane protein (DUF485 family)</fullName>
    </submittedName>
</protein>
<dbReference type="EMBL" id="JAGGLC010000003">
    <property type="protein sequence ID" value="MBP1987010.1"/>
    <property type="molecule type" value="Genomic_DNA"/>
</dbReference>
<keyword evidence="1" id="KW-0812">Transmembrane</keyword>
<evidence type="ECO:0000313" key="2">
    <source>
        <dbReference type="EMBL" id="MBP1987010.1"/>
    </source>
</evidence>
<keyword evidence="3" id="KW-1185">Reference proteome</keyword>
<name>A0A8T4GX20_9EURY</name>
<dbReference type="RefSeq" id="WP_245334541.1">
    <property type="nucleotide sequence ID" value="NZ_JAGGLC010000003.1"/>
</dbReference>
<keyword evidence="1" id="KW-1133">Transmembrane helix</keyword>
<evidence type="ECO:0000256" key="1">
    <source>
        <dbReference type="SAM" id="Phobius"/>
    </source>
</evidence>
<comment type="caution">
    <text evidence="2">The sequence shown here is derived from an EMBL/GenBank/DDBJ whole genome shotgun (WGS) entry which is preliminary data.</text>
</comment>
<proteinExistence type="predicted"/>
<accession>A0A8T4GX20</accession>
<gene>
    <name evidence="2" type="ORF">J2753_001508</name>
</gene>
<feature type="transmembrane region" description="Helical" evidence="1">
    <location>
        <begin position="92"/>
        <end position="113"/>
    </location>
</feature>
<feature type="transmembrane region" description="Helical" evidence="1">
    <location>
        <begin position="152"/>
        <end position="173"/>
    </location>
</feature>
<feature type="transmembrane region" description="Helical" evidence="1">
    <location>
        <begin position="52"/>
        <end position="80"/>
    </location>
</feature>
<evidence type="ECO:0000313" key="3">
    <source>
        <dbReference type="Proteomes" id="UP000823736"/>
    </source>
</evidence>
<dbReference type="AlphaFoldDB" id="A0A8T4GX20"/>
<keyword evidence="1" id="KW-0472">Membrane</keyword>
<dbReference type="Proteomes" id="UP000823736">
    <property type="component" value="Unassembled WGS sequence"/>
</dbReference>
<reference evidence="2" key="1">
    <citation type="submission" date="2021-03" db="EMBL/GenBank/DDBJ databases">
        <title>Genomic Encyclopedia of Type Strains, Phase IV (KMG-IV): sequencing the most valuable type-strain genomes for metagenomic binning, comparative biology and taxonomic classification.</title>
        <authorList>
            <person name="Goeker M."/>
        </authorList>
    </citation>
    <scope>NUCLEOTIDE SEQUENCE</scope>
    <source>
        <strain evidence="2">DSM 26232</strain>
    </source>
</reference>
<sequence length="255" mass="26752">MQGQRTGLIDAIRIDVARLHATWMELLFPRQLNAGSVLGRWQPETGGQKAAYYAWAALGVPLVVIGYPLLLLGFATRYYATKLDSATTRLGIVGVVGLAAVTWGLLTVGAWVRQFSTDGLIAVGAAGGVATIAAALAFVLSRRGGRATSVVLAYPAAMTALFLPPVVAALYSPALAGVLTGSTNLAIWILDNVLTVGGLNQIIRSRFALEGPAYVAMWFGIAVPLGWLLGGVVTLADVIRPQQENTSRSSSSGQF</sequence>
<organism evidence="2 3">
    <name type="scientific">Halolamina salifodinae</name>
    <dbReference type="NCBI Taxonomy" id="1202767"/>
    <lineage>
        <taxon>Archaea</taxon>
        <taxon>Methanobacteriati</taxon>
        <taxon>Methanobacteriota</taxon>
        <taxon>Stenosarchaea group</taxon>
        <taxon>Halobacteria</taxon>
        <taxon>Halobacteriales</taxon>
        <taxon>Haloferacaceae</taxon>
    </lineage>
</organism>
<feature type="transmembrane region" description="Helical" evidence="1">
    <location>
        <begin position="215"/>
        <end position="236"/>
    </location>
</feature>
<feature type="transmembrane region" description="Helical" evidence="1">
    <location>
        <begin position="119"/>
        <end position="140"/>
    </location>
</feature>
<feature type="transmembrane region" description="Helical" evidence="1">
    <location>
        <begin position="185"/>
        <end position="203"/>
    </location>
</feature>